<sequence length="96" mass="11182">MTRRRMTFSESVPIAEEIAVAFQLFDKPGAFIVCCHCQRLYYEHTRFMERNACANFRDVDLARADLLLKRNDMVIERLVGILCWDAAPKNLGELTR</sequence>
<dbReference type="EMBL" id="LAZR01067462">
    <property type="protein sequence ID" value="KKK51544.1"/>
    <property type="molecule type" value="Genomic_DNA"/>
</dbReference>
<name>A0A0F8YBN7_9ZZZZ</name>
<reference evidence="1" key="1">
    <citation type="journal article" date="2015" name="Nature">
        <title>Complex archaea that bridge the gap between prokaryotes and eukaryotes.</title>
        <authorList>
            <person name="Spang A."/>
            <person name="Saw J.H."/>
            <person name="Jorgensen S.L."/>
            <person name="Zaremba-Niedzwiedzka K."/>
            <person name="Martijn J."/>
            <person name="Lind A.E."/>
            <person name="van Eijk R."/>
            <person name="Schleper C."/>
            <person name="Guy L."/>
            <person name="Ettema T.J."/>
        </authorList>
    </citation>
    <scope>NUCLEOTIDE SEQUENCE</scope>
</reference>
<proteinExistence type="predicted"/>
<dbReference type="AlphaFoldDB" id="A0A0F8YBN7"/>
<accession>A0A0F8YBN7</accession>
<protein>
    <submittedName>
        <fullName evidence="1">Uncharacterized protein</fullName>
    </submittedName>
</protein>
<comment type="caution">
    <text evidence="1">The sequence shown here is derived from an EMBL/GenBank/DDBJ whole genome shotgun (WGS) entry which is preliminary data.</text>
</comment>
<evidence type="ECO:0000313" key="1">
    <source>
        <dbReference type="EMBL" id="KKK51544.1"/>
    </source>
</evidence>
<gene>
    <name evidence="1" type="ORF">LCGC14_3113890</name>
</gene>
<organism evidence="1">
    <name type="scientific">marine sediment metagenome</name>
    <dbReference type="NCBI Taxonomy" id="412755"/>
    <lineage>
        <taxon>unclassified sequences</taxon>
        <taxon>metagenomes</taxon>
        <taxon>ecological metagenomes</taxon>
    </lineage>
</organism>